<keyword evidence="2" id="KW-0238">DNA-binding</keyword>
<dbReference type="Proteomes" id="UP001589788">
    <property type="component" value="Unassembled WGS sequence"/>
</dbReference>
<evidence type="ECO:0000256" key="1">
    <source>
        <dbReference type="ARBA" id="ARBA00023015"/>
    </source>
</evidence>
<evidence type="ECO:0000256" key="4">
    <source>
        <dbReference type="SAM" id="MobiDB-lite"/>
    </source>
</evidence>
<comment type="caution">
    <text evidence="6">The sequence shown here is derived from an EMBL/GenBank/DDBJ whole genome shotgun (WGS) entry which is preliminary data.</text>
</comment>
<dbReference type="InterPro" id="IPR036388">
    <property type="entry name" value="WH-like_DNA-bd_sf"/>
</dbReference>
<dbReference type="Pfam" id="PF07702">
    <property type="entry name" value="UTRA"/>
    <property type="match status" value="1"/>
</dbReference>
<dbReference type="SMART" id="SM00345">
    <property type="entry name" value="HTH_GNTR"/>
    <property type="match status" value="1"/>
</dbReference>
<accession>A0ABV6C6F4</accession>
<dbReference type="PRINTS" id="PR00035">
    <property type="entry name" value="HTHGNTR"/>
</dbReference>
<feature type="domain" description="HTH gntR-type" evidence="5">
    <location>
        <begin position="37"/>
        <end position="103"/>
    </location>
</feature>
<protein>
    <submittedName>
        <fullName evidence="6">GntR family transcriptional regulator</fullName>
    </submittedName>
</protein>
<keyword evidence="1" id="KW-0805">Transcription regulation</keyword>
<sequence length="292" mass="32819">MPSVGRSPSLEHRDLPASPAPLRAAPSRQVLDRQRPEPLWQQLLEDLRRRLDDGEFPDRLPTEAELTATYGVSRQTVREALRRLVAEGRLARRRGRGTAVRPAEFAQPVGGLFSLFHLIEAQGVPQTNQVLALDRRQDPDAAAALGREPDAPLVYLERLRLAGDQPLALDRVWLPAEIAEPLLEVDFHRTALYEELARWCGVRPDSGEEEIRPVLPDPLDRLRLGMGTRQAALAVERRTFHQGRAVERRRILLRGDRIGIVARWPQGTSPEPAMPASLRLTPLELLDDPPDE</sequence>
<dbReference type="EMBL" id="JBHLYQ010000052">
    <property type="protein sequence ID" value="MFC0081852.1"/>
    <property type="molecule type" value="Genomic_DNA"/>
</dbReference>
<dbReference type="InterPro" id="IPR036390">
    <property type="entry name" value="WH_DNA-bd_sf"/>
</dbReference>
<keyword evidence="7" id="KW-1185">Reference proteome</keyword>
<evidence type="ECO:0000259" key="5">
    <source>
        <dbReference type="PROSITE" id="PS50949"/>
    </source>
</evidence>
<feature type="region of interest" description="Disordered" evidence="4">
    <location>
        <begin position="1"/>
        <end position="35"/>
    </location>
</feature>
<dbReference type="SUPFAM" id="SSF46785">
    <property type="entry name" value="Winged helix' DNA-binding domain"/>
    <property type="match status" value="1"/>
</dbReference>
<gene>
    <name evidence="6" type="ORF">ACFFRE_06790</name>
</gene>
<evidence type="ECO:0000256" key="3">
    <source>
        <dbReference type="ARBA" id="ARBA00023163"/>
    </source>
</evidence>
<evidence type="ECO:0000256" key="2">
    <source>
        <dbReference type="ARBA" id="ARBA00023125"/>
    </source>
</evidence>
<dbReference type="PROSITE" id="PS50949">
    <property type="entry name" value="HTH_GNTR"/>
    <property type="match status" value="1"/>
</dbReference>
<dbReference type="RefSeq" id="WP_377789157.1">
    <property type="nucleotide sequence ID" value="NZ_JBHLYQ010000052.1"/>
</dbReference>
<reference evidence="6 7" key="1">
    <citation type="submission" date="2024-09" db="EMBL/GenBank/DDBJ databases">
        <authorList>
            <person name="Sun Q."/>
            <person name="Mori K."/>
        </authorList>
    </citation>
    <scope>NUCLEOTIDE SEQUENCE [LARGE SCALE GENOMIC DNA]</scope>
    <source>
        <strain evidence="6 7">JCM 15389</strain>
    </source>
</reference>
<feature type="compositionally biased region" description="Low complexity" evidence="4">
    <location>
        <begin position="16"/>
        <end position="28"/>
    </location>
</feature>
<dbReference type="PANTHER" id="PTHR44846:SF17">
    <property type="entry name" value="GNTR-FAMILY TRANSCRIPTIONAL REGULATOR"/>
    <property type="match status" value="1"/>
</dbReference>
<name>A0ABV6C6F4_9ACTN</name>
<dbReference type="SUPFAM" id="SSF64288">
    <property type="entry name" value="Chorismate lyase-like"/>
    <property type="match status" value="1"/>
</dbReference>
<dbReference type="InterPro" id="IPR028978">
    <property type="entry name" value="Chorismate_lyase_/UTRA_dom_sf"/>
</dbReference>
<evidence type="ECO:0000313" key="6">
    <source>
        <dbReference type="EMBL" id="MFC0081852.1"/>
    </source>
</evidence>
<organism evidence="6 7">
    <name type="scientific">Aciditerrimonas ferrireducens</name>
    <dbReference type="NCBI Taxonomy" id="667306"/>
    <lineage>
        <taxon>Bacteria</taxon>
        <taxon>Bacillati</taxon>
        <taxon>Actinomycetota</taxon>
        <taxon>Acidimicrobiia</taxon>
        <taxon>Acidimicrobiales</taxon>
        <taxon>Acidimicrobiaceae</taxon>
        <taxon>Aciditerrimonas</taxon>
    </lineage>
</organism>
<dbReference type="SMART" id="SM00866">
    <property type="entry name" value="UTRA"/>
    <property type="match status" value="1"/>
</dbReference>
<keyword evidence="3" id="KW-0804">Transcription</keyword>
<proteinExistence type="predicted"/>
<dbReference type="Pfam" id="PF00392">
    <property type="entry name" value="GntR"/>
    <property type="match status" value="1"/>
</dbReference>
<dbReference type="InterPro" id="IPR050679">
    <property type="entry name" value="Bact_HTH_transcr_reg"/>
</dbReference>
<dbReference type="Gene3D" id="1.10.10.10">
    <property type="entry name" value="Winged helix-like DNA-binding domain superfamily/Winged helix DNA-binding domain"/>
    <property type="match status" value="1"/>
</dbReference>
<dbReference type="CDD" id="cd07377">
    <property type="entry name" value="WHTH_GntR"/>
    <property type="match status" value="1"/>
</dbReference>
<dbReference type="PANTHER" id="PTHR44846">
    <property type="entry name" value="MANNOSYL-D-GLYCERATE TRANSPORT/METABOLISM SYSTEM REPRESSOR MNGR-RELATED"/>
    <property type="match status" value="1"/>
</dbReference>
<dbReference type="InterPro" id="IPR000524">
    <property type="entry name" value="Tscrpt_reg_HTH_GntR"/>
</dbReference>
<dbReference type="InterPro" id="IPR011663">
    <property type="entry name" value="UTRA"/>
</dbReference>
<evidence type="ECO:0000313" key="7">
    <source>
        <dbReference type="Proteomes" id="UP001589788"/>
    </source>
</evidence>
<dbReference type="Gene3D" id="3.40.1410.10">
    <property type="entry name" value="Chorismate lyase-like"/>
    <property type="match status" value="1"/>
</dbReference>